<dbReference type="GO" id="GO:0071006">
    <property type="term" value="C:U2-type catalytic step 1 spliceosome"/>
    <property type="evidence" value="ECO:0007669"/>
    <property type="project" value="TreeGrafter"/>
</dbReference>
<accession>A0AAD5CFE0</accession>
<sequence length="215" mass="25115">MAERKVLNKYYQPDFDPAKIPRRRMPKNQQTKVRMMLPMSIRCSTCGNYIYMGTKFNSRKEDVIDPQNSDYVVESGAARNFEPWRAQDEVGEEEKKKRDTEEMGDAMKSLENRTLDSKIEMDILSALDEMKSKKSRHAHVSVDSMLEALQRSAPVQQEEKLEEEDEALIKSIFQGSREFVRRNDDDNITKKRKISEDKPTDYLIKSTVVDKPNRK</sequence>
<organism evidence="2 3">
    <name type="scientific">Ambrosia artemisiifolia</name>
    <name type="common">Common ragweed</name>
    <dbReference type="NCBI Taxonomy" id="4212"/>
    <lineage>
        <taxon>Eukaryota</taxon>
        <taxon>Viridiplantae</taxon>
        <taxon>Streptophyta</taxon>
        <taxon>Embryophyta</taxon>
        <taxon>Tracheophyta</taxon>
        <taxon>Spermatophyta</taxon>
        <taxon>Magnoliopsida</taxon>
        <taxon>eudicotyledons</taxon>
        <taxon>Gunneridae</taxon>
        <taxon>Pentapetalae</taxon>
        <taxon>asterids</taxon>
        <taxon>campanulids</taxon>
        <taxon>Asterales</taxon>
        <taxon>Asteraceae</taxon>
        <taxon>Asteroideae</taxon>
        <taxon>Heliantheae alliance</taxon>
        <taxon>Heliantheae</taxon>
        <taxon>Ambrosia</taxon>
    </lineage>
</organism>
<feature type="compositionally biased region" description="Basic and acidic residues" evidence="1">
    <location>
        <begin position="85"/>
        <end position="101"/>
    </location>
</feature>
<dbReference type="Pfam" id="PF04502">
    <property type="entry name" value="Saf4_Yju2"/>
    <property type="match status" value="2"/>
</dbReference>
<dbReference type="AlphaFoldDB" id="A0AAD5CFE0"/>
<dbReference type="PANTHER" id="PTHR12111:SF1">
    <property type="entry name" value="SPLICING FACTOR YJU2"/>
    <property type="match status" value="1"/>
</dbReference>
<evidence type="ECO:0008006" key="4">
    <source>
        <dbReference type="Google" id="ProtNLM"/>
    </source>
</evidence>
<gene>
    <name evidence="2" type="ORF">M8C21_022477</name>
</gene>
<dbReference type="GO" id="GO:0000398">
    <property type="term" value="P:mRNA splicing, via spliceosome"/>
    <property type="evidence" value="ECO:0007669"/>
    <property type="project" value="InterPro"/>
</dbReference>
<name>A0AAD5CFE0_AMBAR</name>
<feature type="region of interest" description="Disordered" evidence="1">
    <location>
        <begin position="85"/>
        <end position="112"/>
    </location>
</feature>
<dbReference type="PANTHER" id="PTHR12111">
    <property type="entry name" value="SPLICING FACTOR YJU2"/>
    <property type="match status" value="1"/>
</dbReference>
<dbReference type="InterPro" id="IPR007590">
    <property type="entry name" value="Saf4/Yju2"/>
</dbReference>
<keyword evidence="3" id="KW-1185">Reference proteome</keyword>
<dbReference type="Proteomes" id="UP001206925">
    <property type="component" value="Unassembled WGS sequence"/>
</dbReference>
<protein>
    <recommendedName>
        <fullName evidence="4">Splicing factor YJU2</fullName>
    </recommendedName>
</protein>
<proteinExistence type="predicted"/>
<reference evidence="2" key="1">
    <citation type="submission" date="2022-06" db="EMBL/GenBank/DDBJ databases">
        <title>Uncovering the hologenomic basis of an extraordinary plant invasion.</title>
        <authorList>
            <person name="Bieker V.C."/>
            <person name="Martin M.D."/>
            <person name="Gilbert T."/>
            <person name="Hodgins K."/>
            <person name="Battlay P."/>
            <person name="Petersen B."/>
            <person name="Wilson J."/>
        </authorList>
    </citation>
    <scope>NUCLEOTIDE SEQUENCE</scope>
    <source>
        <strain evidence="2">AA19_3_7</strain>
        <tissue evidence="2">Leaf</tissue>
    </source>
</reference>
<dbReference type="EMBL" id="JAMZMK010008281">
    <property type="protein sequence ID" value="KAI7741048.1"/>
    <property type="molecule type" value="Genomic_DNA"/>
</dbReference>
<evidence type="ECO:0000256" key="1">
    <source>
        <dbReference type="SAM" id="MobiDB-lite"/>
    </source>
</evidence>
<feature type="non-terminal residue" evidence="2">
    <location>
        <position position="1"/>
    </location>
</feature>
<comment type="caution">
    <text evidence="2">The sequence shown here is derived from an EMBL/GenBank/DDBJ whole genome shotgun (WGS) entry which is preliminary data.</text>
</comment>
<evidence type="ECO:0000313" key="3">
    <source>
        <dbReference type="Proteomes" id="UP001206925"/>
    </source>
</evidence>
<evidence type="ECO:0000313" key="2">
    <source>
        <dbReference type="EMBL" id="KAI7741048.1"/>
    </source>
</evidence>